<dbReference type="Gene3D" id="3.50.50.60">
    <property type="entry name" value="FAD/NAD(P)-binding domain"/>
    <property type="match status" value="2"/>
</dbReference>
<dbReference type="PANTHER" id="PTHR48105">
    <property type="entry name" value="THIOREDOXIN REDUCTASE 1-RELATED-RELATED"/>
    <property type="match status" value="1"/>
</dbReference>
<dbReference type="InterPro" id="IPR036188">
    <property type="entry name" value="FAD/NAD-bd_sf"/>
</dbReference>
<evidence type="ECO:0000256" key="2">
    <source>
        <dbReference type="ARBA" id="ARBA00023002"/>
    </source>
</evidence>
<reference evidence="4 5" key="1">
    <citation type="submission" date="2019-11" db="EMBL/GenBank/DDBJ databases">
        <title>Novel species isolated from a subtropical stream in China.</title>
        <authorList>
            <person name="Lu H."/>
        </authorList>
    </citation>
    <scope>NUCLEOTIDE SEQUENCE [LARGE SCALE GENOMIC DNA]</scope>
    <source>
        <strain evidence="4 5">FT26W</strain>
    </source>
</reference>
<evidence type="ECO:0000313" key="4">
    <source>
        <dbReference type="EMBL" id="MRW85533.1"/>
    </source>
</evidence>
<dbReference type="PRINTS" id="PR00368">
    <property type="entry name" value="FADPNR"/>
</dbReference>
<evidence type="ECO:0000256" key="1">
    <source>
        <dbReference type="ARBA" id="ARBA00022630"/>
    </source>
</evidence>
<name>A0A844CYK8_9BURK</name>
<feature type="domain" description="FAD/NAD(P)-binding" evidence="3">
    <location>
        <begin position="6"/>
        <end position="283"/>
    </location>
</feature>
<dbReference type="AlphaFoldDB" id="A0A844CYK8"/>
<dbReference type="InterPro" id="IPR023753">
    <property type="entry name" value="FAD/NAD-binding_dom"/>
</dbReference>
<sequence>MDIDEFDVIVIGGSYAGLTAATQLARARRRVLVVDSGQRRNRYARHSHGFLGQDGREAAAIAADGRAQLMKYPTVRWVEGAATQAVEQDGGFRITLANGSAFQGQRLVLATGVVDQLPALPGLAERWGDTVFHCPYCHGYELEQGRIGVLATSALSMHHALMLPDWGTVTLFLNGAFEPDAEQLGRLAQRGVTIERTPVRAISGRSTVELRDGRAVEMDGLFVVSRLYSGSPLADQLGCEMEEGPMGQYVRTDMVKATSVTGVYACGDAARATGNVALAVADGTMAGVGAHQSLIFGAFAAAA</sequence>
<keyword evidence="2" id="KW-0560">Oxidoreductase</keyword>
<comment type="caution">
    <text evidence="4">The sequence shown here is derived from an EMBL/GenBank/DDBJ whole genome shotgun (WGS) entry which is preliminary data.</text>
</comment>
<protein>
    <submittedName>
        <fullName evidence="4">FAD-binding protein</fullName>
    </submittedName>
</protein>
<gene>
    <name evidence="4" type="ORF">GJ698_15735</name>
</gene>
<keyword evidence="1" id="KW-0285">Flavoprotein</keyword>
<dbReference type="Pfam" id="PF07992">
    <property type="entry name" value="Pyr_redox_2"/>
    <property type="match status" value="1"/>
</dbReference>
<dbReference type="RefSeq" id="WP_154358665.1">
    <property type="nucleotide sequence ID" value="NZ_WKJL01000011.1"/>
</dbReference>
<dbReference type="InterPro" id="IPR050097">
    <property type="entry name" value="Ferredoxin-NADP_redctase_2"/>
</dbReference>
<keyword evidence="5" id="KW-1185">Reference proteome</keyword>
<accession>A0A844CYK8</accession>
<dbReference type="SUPFAM" id="SSF51905">
    <property type="entry name" value="FAD/NAD(P)-binding domain"/>
    <property type="match status" value="1"/>
</dbReference>
<dbReference type="Proteomes" id="UP000439986">
    <property type="component" value="Unassembled WGS sequence"/>
</dbReference>
<dbReference type="PRINTS" id="PR00469">
    <property type="entry name" value="PNDRDTASEII"/>
</dbReference>
<proteinExistence type="predicted"/>
<evidence type="ECO:0000313" key="5">
    <source>
        <dbReference type="Proteomes" id="UP000439986"/>
    </source>
</evidence>
<dbReference type="GO" id="GO:0016491">
    <property type="term" value="F:oxidoreductase activity"/>
    <property type="evidence" value="ECO:0007669"/>
    <property type="project" value="UniProtKB-KW"/>
</dbReference>
<organism evidence="4 5">
    <name type="scientific">Duganella aquatilis</name>
    <dbReference type="NCBI Taxonomy" id="2666082"/>
    <lineage>
        <taxon>Bacteria</taxon>
        <taxon>Pseudomonadati</taxon>
        <taxon>Pseudomonadota</taxon>
        <taxon>Betaproteobacteria</taxon>
        <taxon>Burkholderiales</taxon>
        <taxon>Oxalobacteraceae</taxon>
        <taxon>Telluria group</taxon>
        <taxon>Duganella</taxon>
    </lineage>
</organism>
<evidence type="ECO:0000259" key="3">
    <source>
        <dbReference type="Pfam" id="PF07992"/>
    </source>
</evidence>
<dbReference type="EMBL" id="WKJL01000011">
    <property type="protein sequence ID" value="MRW85533.1"/>
    <property type="molecule type" value="Genomic_DNA"/>
</dbReference>